<evidence type="ECO:0000256" key="2">
    <source>
        <dbReference type="ARBA" id="ARBA00022723"/>
    </source>
</evidence>
<dbReference type="Pfam" id="PF13359">
    <property type="entry name" value="DDE_Tnp_4"/>
    <property type="match status" value="1"/>
</dbReference>
<organism evidence="4 5">
    <name type="scientific">Sulfurospirillum diekertiae</name>
    <dbReference type="NCBI Taxonomy" id="1854492"/>
    <lineage>
        <taxon>Bacteria</taxon>
        <taxon>Pseudomonadati</taxon>
        <taxon>Campylobacterota</taxon>
        <taxon>Epsilonproteobacteria</taxon>
        <taxon>Campylobacterales</taxon>
        <taxon>Sulfurospirillaceae</taxon>
        <taxon>Sulfurospirillum</taxon>
    </lineage>
</organism>
<keyword evidence="2" id="KW-0479">Metal-binding</keyword>
<dbReference type="GO" id="GO:0046872">
    <property type="term" value="F:metal ion binding"/>
    <property type="evidence" value="ECO:0007669"/>
    <property type="project" value="UniProtKB-KW"/>
</dbReference>
<feature type="domain" description="DDE Tnp4" evidence="3">
    <location>
        <begin position="2"/>
        <end position="119"/>
    </location>
</feature>
<protein>
    <recommendedName>
        <fullName evidence="3">DDE Tnp4 domain-containing protein</fullName>
    </recommendedName>
</protein>
<sequence>MIDKEERIICVHTAKGTTHDFRLFQESNLPLMPCTCAYVDLGYLGIAKEHSHCQIPYKASKLHPLSDEQKKKNRQKARARICVEHVNAKIKTFQILTQKYRNRRKRFNLRFNLICGLINFDRGFAVEYK</sequence>
<dbReference type="InterPro" id="IPR027806">
    <property type="entry name" value="HARBI1_dom"/>
</dbReference>
<dbReference type="AlphaFoldDB" id="A0A1Y0HL22"/>
<accession>A0A1Y0HL22</accession>
<comment type="cofactor">
    <cofactor evidence="1">
        <name>a divalent metal cation</name>
        <dbReference type="ChEBI" id="CHEBI:60240"/>
    </cofactor>
</comment>
<name>A0A1Y0HL22_9BACT</name>
<gene>
    <name evidence="4" type="ORF">Sdiek1_0868</name>
</gene>
<dbReference type="Proteomes" id="UP000196005">
    <property type="component" value="Chromosome"/>
</dbReference>
<evidence type="ECO:0000259" key="3">
    <source>
        <dbReference type="Pfam" id="PF13359"/>
    </source>
</evidence>
<evidence type="ECO:0000256" key="1">
    <source>
        <dbReference type="ARBA" id="ARBA00001968"/>
    </source>
</evidence>
<dbReference type="KEGG" id="suls:Sdiek1_0868"/>
<evidence type="ECO:0000313" key="5">
    <source>
        <dbReference type="Proteomes" id="UP000196005"/>
    </source>
</evidence>
<evidence type="ECO:0000313" key="4">
    <source>
        <dbReference type="EMBL" id="ARU48035.1"/>
    </source>
</evidence>
<reference evidence="5" key="1">
    <citation type="submission" date="2017-05" db="EMBL/GenBank/DDBJ databases">
        <title>Dechlorination kinetics govern the competition between two new strains of the genus Sulfurospirillum.</title>
        <authorList>
            <person name="Buttet G.F."/>
            <person name="Murray A.M."/>
            <person name="Goris T."/>
            <person name="Burion M."/>
            <person name="Lin B."/>
            <person name="Rolle M."/>
            <person name="Maillard J."/>
        </authorList>
    </citation>
    <scope>NUCLEOTIDE SEQUENCE [LARGE SCALE GENOMIC DNA]</scope>
    <source>
        <strain evidence="5">SL2-1</strain>
    </source>
</reference>
<keyword evidence="5" id="KW-1185">Reference proteome</keyword>
<proteinExistence type="predicted"/>
<dbReference type="EMBL" id="CP021416">
    <property type="protein sequence ID" value="ARU48035.1"/>
    <property type="molecule type" value="Genomic_DNA"/>
</dbReference>